<dbReference type="EMBL" id="PKSM01000299">
    <property type="protein sequence ID" value="POV98444.1"/>
    <property type="molecule type" value="Genomic_DNA"/>
</dbReference>
<sequence>MLLTQILMAFYVLHHRMVSVALAVPLAETPLGDTAIAIAGHGRRCRRSVERSTEIKEVLAAKDLENFAQETGSDVIKKESLNYPPKTENLETDFCSKTDDPK</sequence>
<protein>
    <submittedName>
        <fullName evidence="3">Uncharacterized protein</fullName>
    </submittedName>
</protein>
<comment type="caution">
    <text evidence="3">The sequence shown here is derived from an EMBL/GenBank/DDBJ whole genome shotgun (WGS) entry which is preliminary data.</text>
</comment>
<evidence type="ECO:0000313" key="4">
    <source>
        <dbReference type="Proteomes" id="UP000238274"/>
    </source>
</evidence>
<keyword evidence="2" id="KW-0732">Signal</keyword>
<gene>
    <name evidence="3" type="ORF">PSHT_14041</name>
</gene>
<dbReference type="VEuPathDB" id="FungiDB:PSTT_12927"/>
<evidence type="ECO:0000313" key="3">
    <source>
        <dbReference type="EMBL" id="POV98444.1"/>
    </source>
</evidence>
<evidence type="ECO:0000256" key="1">
    <source>
        <dbReference type="SAM" id="MobiDB-lite"/>
    </source>
</evidence>
<dbReference type="AlphaFoldDB" id="A0A2S4UMU8"/>
<proteinExistence type="predicted"/>
<accession>A0A2S4UMU8</accession>
<organism evidence="3 4">
    <name type="scientific">Puccinia striiformis</name>
    <dbReference type="NCBI Taxonomy" id="27350"/>
    <lineage>
        <taxon>Eukaryota</taxon>
        <taxon>Fungi</taxon>
        <taxon>Dikarya</taxon>
        <taxon>Basidiomycota</taxon>
        <taxon>Pucciniomycotina</taxon>
        <taxon>Pucciniomycetes</taxon>
        <taxon>Pucciniales</taxon>
        <taxon>Pucciniaceae</taxon>
        <taxon>Puccinia</taxon>
    </lineage>
</organism>
<evidence type="ECO:0000256" key="2">
    <source>
        <dbReference type="SAM" id="SignalP"/>
    </source>
</evidence>
<reference evidence="3 4" key="1">
    <citation type="submission" date="2017-12" db="EMBL/GenBank/DDBJ databases">
        <title>Gene loss provides genomic basis for host adaptation in cereal stripe rust fungi.</title>
        <authorList>
            <person name="Xia C."/>
        </authorList>
    </citation>
    <scope>NUCLEOTIDE SEQUENCE [LARGE SCALE GENOMIC DNA]</scope>
    <source>
        <strain evidence="3 4">93TX-2</strain>
    </source>
</reference>
<keyword evidence="4" id="KW-1185">Reference proteome</keyword>
<dbReference type="VEuPathDB" id="FungiDB:PSHT_14041"/>
<feature type="signal peptide" evidence="2">
    <location>
        <begin position="1"/>
        <end position="23"/>
    </location>
</feature>
<name>A0A2S4UMU8_9BASI</name>
<feature type="chain" id="PRO_5015653234" evidence="2">
    <location>
        <begin position="24"/>
        <end position="102"/>
    </location>
</feature>
<reference evidence="4" key="3">
    <citation type="journal article" date="2018" name="Mol. Plant Microbe Interact.">
        <title>Genome sequence resources for the wheat stripe rust pathogen (Puccinia striiformis f. sp. tritici) and the barley stripe rust pathogen (Puccinia striiformis f. sp. hordei).</title>
        <authorList>
            <person name="Xia C."/>
            <person name="Wang M."/>
            <person name="Yin C."/>
            <person name="Cornejo O.E."/>
            <person name="Hulbert S.H."/>
            <person name="Chen X."/>
        </authorList>
    </citation>
    <scope>NUCLEOTIDE SEQUENCE [LARGE SCALE GENOMIC DNA]</scope>
    <source>
        <strain evidence="4">93TX-2</strain>
    </source>
</reference>
<feature type="region of interest" description="Disordered" evidence="1">
    <location>
        <begin position="78"/>
        <end position="102"/>
    </location>
</feature>
<dbReference type="Proteomes" id="UP000238274">
    <property type="component" value="Unassembled WGS sequence"/>
</dbReference>
<reference evidence="4" key="2">
    <citation type="journal article" date="2018" name="BMC Genomics">
        <title>Genomic insights into host adaptation between the wheat stripe rust pathogen (Puccinia striiformis f. sp. tritici) and the barley stripe rust pathogen (Puccinia striiformis f. sp. hordei).</title>
        <authorList>
            <person name="Xia C."/>
            <person name="Wang M."/>
            <person name="Yin C."/>
            <person name="Cornejo O.E."/>
            <person name="Hulbert S.H."/>
            <person name="Chen X."/>
        </authorList>
    </citation>
    <scope>NUCLEOTIDE SEQUENCE [LARGE SCALE GENOMIC DNA]</scope>
    <source>
        <strain evidence="4">93TX-2</strain>
    </source>
</reference>